<dbReference type="CDD" id="cd06170">
    <property type="entry name" value="LuxR_C_like"/>
    <property type="match status" value="1"/>
</dbReference>
<feature type="transmembrane region" description="Helical" evidence="4">
    <location>
        <begin position="100"/>
        <end position="117"/>
    </location>
</feature>
<dbReference type="Proteomes" id="UP000243406">
    <property type="component" value="Unassembled WGS sequence"/>
</dbReference>
<dbReference type="GO" id="GO:0003677">
    <property type="term" value="F:DNA binding"/>
    <property type="evidence" value="ECO:0007669"/>
    <property type="project" value="UniProtKB-KW"/>
</dbReference>
<evidence type="ECO:0000256" key="3">
    <source>
        <dbReference type="ARBA" id="ARBA00023163"/>
    </source>
</evidence>
<evidence type="ECO:0000313" key="7">
    <source>
        <dbReference type="Proteomes" id="UP000243406"/>
    </source>
</evidence>
<feature type="transmembrane region" description="Helical" evidence="4">
    <location>
        <begin position="12"/>
        <end position="29"/>
    </location>
</feature>
<dbReference type="EMBL" id="FUYN01000006">
    <property type="protein sequence ID" value="SKB64661.1"/>
    <property type="molecule type" value="Genomic_DNA"/>
</dbReference>
<feature type="transmembrane region" description="Helical" evidence="4">
    <location>
        <begin position="35"/>
        <end position="51"/>
    </location>
</feature>
<dbReference type="InterPro" id="IPR036388">
    <property type="entry name" value="WH-like_DNA-bd_sf"/>
</dbReference>
<dbReference type="InterPro" id="IPR000792">
    <property type="entry name" value="Tscrpt_reg_LuxR_C"/>
</dbReference>
<dbReference type="PANTHER" id="PTHR44688:SF16">
    <property type="entry name" value="DNA-BINDING TRANSCRIPTIONAL ACTIVATOR DEVR_DOSR"/>
    <property type="match status" value="1"/>
</dbReference>
<evidence type="ECO:0000256" key="4">
    <source>
        <dbReference type="SAM" id="Phobius"/>
    </source>
</evidence>
<evidence type="ECO:0000259" key="5">
    <source>
        <dbReference type="PROSITE" id="PS50043"/>
    </source>
</evidence>
<sequence>MKTQLIKIAGLASYLIILGALFNFNWILILNPKPFFSVLLGMLILTASQYKKAYTKDDIIYSLRWNLIFSSFLTTLISILSSISTMKLSDTGRLDITESILPMLYGSILYLILNILFNNPIKVASKENSSEAAVKSVNLFDPALSQRIFIEYGLTNRECHVASKLLENASNKEIAAQLYISEATIKKHIQNIYQKFGATDRSSYKEIYIKEASKVVHTIS</sequence>
<dbReference type="GO" id="GO:0006355">
    <property type="term" value="P:regulation of DNA-templated transcription"/>
    <property type="evidence" value="ECO:0007669"/>
    <property type="project" value="InterPro"/>
</dbReference>
<gene>
    <name evidence="6" type="ORF">SAMN02745120_2479</name>
</gene>
<keyword evidence="3" id="KW-0804">Transcription</keyword>
<keyword evidence="4" id="KW-1133">Transmembrane helix</keyword>
<dbReference type="PRINTS" id="PR00038">
    <property type="entry name" value="HTHLUXR"/>
</dbReference>
<dbReference type="PROSITE" id="PS50043">
    <property type="entry name" value="HTH_LUXR_2"/>
    <property type="match status" value="1"/>
</dbReference>
<accession>A0A1T5CZ97</accession>
<feature type="domain" description="HTH luxR-type" evidence="5">
    <location>
        <begin position="154"/>
        <end position="212"/>
    </location>
</feature>
<organism evidence="6 7">
    <name type="scientific">Acetoanaerobium noterae</name>
    <dbReference type="NCBI Taxonomy" id="745369"/>
    <lineage>
        <taxon>Bacteria</taxon>
        <taxon>Bacillati</taxon>
        <taxon>Bacillota</taxon>
        <taxon>Clostridia</taxon>
        <taxon>Peptostreptococcales</taxon>
        <taxon>Filifactoraceae</taxon>
        <taxon>Acetoanaerobium</taxon>
    </lineage>
</organism>
<dbReference type="PANTHER" id="PTHR44688">
    <property type="entry name" value="DNA-BINDING TRANSCRIPTIONAL ACTIVATOR DEVR_DOSR"/>
    <property type="match status" value="1"/>
</dbReference>
<reference evidence="7" key="1">
    <citation type="submission" date="2017-02" db="EMBL/GenBank/DDBJ databases">
        <authorList>
            <person name="Varghese N."/>
            <person name="Submissions S."/>
        </authorList>
    </citation>
    <scope>NUCLEOTIDE SEQUENCE [LARGE SCALE GENOMIC DNA]</scope>
    <source>
        <strain evidence="7">ATCC 35199</strain>
    </source>
</reference>
<keyword evidence="7" id="KW-1185">Reference proteome</keyword>
<proteinExistence type="predicted"/>
<dbReference type="SMART" id="SM00421">
    <property type="entry name" value="HTH_LUXR"/>
    <property type="match status" value="1"/>
</dbReference>
<dbReference type="AlphaFoldDB" id="A0A1T5CZ97"/>
<evidence type="ECO:0000256" key="1">
    <source>
        <dbReference type="ARBA" id="ARBA00023015"/>
    </source>
</evidence>
<keyword evidence="2" id="KW-0238">DNA-binding</keyword>
<evidence type="ECO:0000313" key="6">
    <source>
        <dbReference type="EMBL" id="SKB64661.1"/>
    </source>
</evidence>
<name>A0A1T5CZ97_9FIRM</name>
<keyword evidence="4" id="KW-0812">Transmembrane</keyword>
<keyword evidence="1" id="KW-0805">Transcription regulation</keyword>
<evidence type="ECO:0000256" key="2">
    <source>
        <dbReference type="ARBA" id="ARBA00023125"/>
    </source>
</evidence>
<protein>
    <submittedName>
        <fullName evidence="6">Regulatory protein, luxR family</fullName>
    </submittedName>
</protein>
<dbReference type="RefSeq" id="WP_079590256.1">
    <property type="nucleotide sequence ID" value="NZ_FUYN01000006.1"/>
</dbReference>
<dbReference type="Gene3D" id="1.10.10.10">
    <property type="entry name" value="Winged helix-like DNA-binding domain superfamily/Winged helix DNA-binding domain"/>
    <property type="match status" value="1"/>
</dbReference>
<dbReference type="SUPFAM" id="SSF46894">
    <property type="entry name" value="C-terminal effector domain of the bipartite response regulators"/>
    <property type="match status" value="1"/>
</dbReference>
<keyword evidence="4" id="KW-0472">Membrane</keyword>
<dbReference type="InterPro" id="IPR016032">
    <property type="entry name" value="Sig_transdc_resp-reg_C-effctor"/>
</dbReference>
<feature type="transmembrane region" description="Helical" evidence="4">
    <location>
        <begin position="63"/>
        <end position="80"/>
    </location>
</feature>
<dbReference type="Pfam" id="PF00196">
    <property type="entry name" value="GerE"/>
    <property type="match status" value="1"/>
</dbReference>